<keyword evidence="1" id="KW-0812">Transmembrane</keyword>
<evidence type="ECO:0000256" key="1">
    <source>
        <dbReference type="SAM" id="Phobius"/>
    </source>
</evidence>
<feature type="transmembrane region" description="Helical" evidence="1">
    <location>
        <begin position="12"/>
        <end position="32"/>
    </location>
</feature>
<organism evidence="2">
    <name type="scientific">Anguilla anguilla</name>
    <name type="common">European freshwater eel</name>
    <name type="synonym">Muraena anguilla</name>
    <dbReference type="NCBI Taxonomy" id="7936"/>
    <lineage>
        <taxon>Eukaryota</taxon>
        <taxon>Metazoa</taxon>
        <taxon>Chordata</taxon>
        <taxon>Craniata</taxon>
        <taxon>Vertebrata</taxon>
        <taxon>Euteleostomi</taxon>
        <taxon>Actinopterygii</taxon>
        <taxon>Neopterygii</taxon>
        <taxon>Teleostei</taxon>
        <taxon>Anguilliformes</taxon>
        <taxon>Anguillidae</taxon>
        <taxon>Anguilla</taxon>
    </lineage>
</organism>
<dbReference type="AlphaFoldDB" id="A0A0E9WYJ4"/>
<reference evidence="2" key="2">
    <citation type="journal article" date="2015" name="Fish Shellfish Immunol.">
        <title>Early steps in the European eel (Anguilla anguilla)-Vibrio vulnificus interaction in the gills: Role of the RtxA13 toxin.</title>
        <authorList>
            <person name="Callol A."/>
            <person name="Pajuelo D."/>
            <person name="Ebbesson L."/>
            <person name="Teles M."/>
            <person name="MacKenzie S."/>
            <person name="Amaro C."/>
        </authorList>
    </citation>
    <scope>NUCLEOTIDE SEQUENCE</scope>
</reference>
<proteinExistence type="predicted"/>
<name>A0A0E9WYJ4_ANGAN</name>
<sequence>MPEYSSKLPVFFHLFLFAGFMLFWFTIVRLLVSCEPSQLNCFTELRGQSYTTVFSHDRHVSKFKKK</sequence>
<keyword evidence="1" id="KW-1133">Transmembrane helix</keyword>
<evidence type="ECO:0000313" key="2">
    <source>
        <dbReference type="EMBL" id="JAH94705.1"/>
    </source>
</evidence>
<dbReference type="EMBL" id="GBXM01013872">
    <property type="protein sequence ID" value="JAH94705.1"/>
    <property type="molecule type" value="Transcribed_RNA"/>
</dbReference>
<reference evidence="2" key="1">
    <citation type="submission" date="2014-11" db="EMBL/GenBank/DDBJ databases">
        <authorList>
            <person name="Amaro Gonzalez C."/>
        </authorList>
    </citation>
    <scope>NUCLEOTIDE SEQUENCE</scope>
</reference>
<accession>A0A0E9WYJ4</accession>
<keyword evidence="1" id="KW-0472">Membrane</keyword>
<protein>
    <submittedName>
        <fullName evidence="2">Uncharacterized protein</fullName>
    </submittedName>
</protein>